<proteinExistence type="evidence at transcript level"/>
<feature type="region of interest" description="Disordered" evidence="1">
    <location>
        <begin position="1"/>
        <end position="64"/>
    </location>
</feature>
<evidence type="ECO:0000313" key="2">
    <source>
        <dbReference type="EMBL" id="ACN35939.1"/>
    </source>
</evidence>
<reference evidence="2" key="1">
    <citation type="journal article" date="2009" name="PLoS Genet.">
        <title>Sequencing, mapping, and analysis of 27,455 maize full-length cDNAs.</title>
        <authorList>
            <person name="Soderlund C."/>
            <person name="Descour A."/>
            <person name="Kudrna D."/>
            <person name="Bomhoff M."/>
            <person name="Boyd L."/>
            <person name="Currie J."/>
            <person name="Angelova A."/>
            <person name="Collura K."/>
            <person name="Wissotski M."/>
            <person name="Ashley E."/>
            <person name="Morrow D."/>
            <person name="Fernandes J."/>
            <person name="Walbot V."/>
            <person name="Yu Y."/>
        </authorList>
    </citation>
    <scope>NUCLEOTIDE SEQUENCE</scope>
    <source>
        <strain evidence="2">B73</strain>
    </source>
</reference>
<dbReference type="EMBL" id="BT069042">
    <property type="protein sequence ID" value="ACN35939.1"/>
    <property type="molecule type" value="mRNA"/>
</dbReference>
<reference evidence="2" key="2">
    <citation type="submission" date="2012-06" db="EMBL/GenBank/DDBJ databases">
        <authorList>
            <person name="Yu Y."/>
            <person name="Currie J."/>
            <person name="Lomeli R."/>
            <person name="Angelova A."/>
            <person name="Collura K."/>
            <person name="Wissotski M."/>
            <person name="Campos D."/>
            <person name="Kudrna D."/>
            <person name="Golser W."/>
            <person name="Ashely E."/>
            <person name="Descour A."/>
            <person name="Fernandes J."/>
            <person name="Soderlund C."/>
            <person name="Walbot V."/>
        </authorList>
    </citation>
    <scope>NUCLEOTIDE SEQUENCE</scope>
    <source>
        <strain evidence="2">B73</strain>
    </source>
</reference>
<name>C0PL73_MAIZE</name>
<feature type="region of interest" description="Disordered" evidence="1">
    <location>
        <begin position="82"/>
        <end position="101"/>
    </location>
</feature>
<evidence type="ECO:0000256" key="1">
    <source>
        <dbReference type="SAM" id="MobiDB-lite"/>
    </source>
</evidence>
<dbReference type="AlphaFoldDB" id="C0PL73"/>
<sequence length="101" mass="10977">MSMPPMERMAVSIGKPCSRPIGRHLRESMHLEAQQREQPSNGRRESVIPPPTTSHRGGASAHEPGVLGRVMITVVWLRGSGGPLPGRPARDFHTGHRPCTG</sequence>
<organism evidence="2">
    <name type="scientific">Zea mays</name>
    <name type="common">Maize</name>
    <dbReference type="NCBI Taxonomy" id="4577"/>
    <lineage>
        <taxon>Eukaryota</taxon>
        <taxon>Viridiplantae</taxon>
        <taxon>Streptophyta</taxon>
        <taxon>Embryophyta</taxon>
        <taxon>Tracheophyta</taxon>
        <taxon>Spermatophyta</taxon>
        <taxon>Magnoliopsida</taxon>
        <taxon>Liliopsida</taxon>
        <taxon>Poales</taxon>
        <taxon>Poaceae</taxon>
        <taxon>PACMAD clade</taxon>
        <taxon>Panicoideae</taxon>
        <taxon>Andropogonodae</taxon>
        <taxon>Andropogoneae</taxon>
        <taxon>Tripsacinae</taxon>
        <taxon>Zea</taxon>
    </lineage>
</organism>
<protein>
    <submittedName>
        <fullName evidence="2">Uncharacterized protein</fullName>
    </submittedName>
</protein>
<accession>C0PL73</accession>
<feature type="compositionally biased region" description="Basic and acidic residues" evidence="1">
    <location>
        <begin position="24"/>
        <end position="35"/>
    </location>
</feature>